<organism evidence="1 2">
    <name type="scientific">Gymnopilus junonius</name>
    <name type="common">Spectacular rustgill mushroom</name>
    <name type="synonym">Gymnopilus spectabilis subsp. junonius</name>
    <dbReference type="NCBI Taxonomy" id="109634"/>
    <lineage>
        <taxon>Eukaryota</taxon>
        <taxon>Fungi</taxon>
        <taxon>Dikarya</taxon>
        <taxon>Basidiomycota</taxon>
        <taxon>Agaricomycotina</taxon>
        <taxon>Agaricomycetes</taxon>
        <taxon>Agaricomycetidae</taxon>
        <taxon>Agaricales</taxon>
        <taxon>Agaricineae</taxon>
        <taxon>Hymenogastraceae</taxon>
        <taxon>Gymnopilus</taxon>
    </lineage>
</organism>
<proteinExistence type="predicted"/>
<dbReference type="Proteomes" id="UP000724874">
    <property type="component" value="Unassembled WGS sequence"/>
</dbReference>
<accession>A0A9P5NQ81</accession>
<sequence length="151" mass="17067">MWRLVWIRTSSHFNSPFMKYGNSHSSCLIPIDDSHYRLQVITPFPSPKICGGELCVGCQPSFGSYWTLFSSLFPVLFWISPARLLILITLFPSPTNEITLSFEISSVNGASFSTLRYLCSYILDFILPSRHQQVGHLLFSFSAFSANSSKI</sequence>
<comment type="caution">
    <text evidence="1">The sequence shown here is derived from an EMBL/GenBank/DDBJ whole genome shotgun (WGS) entry which is preliminary data.</text>
</comment>
<protein>
    <submittedName>
        <fullName evidence="1">Uncharacterized protein</fullName>
    </submittedName>
</protein>
<gene>
    <name evidence="1" type="ORF">CPB84DRAFT_1040015</name>
</gene>
<dbReference type="AlphaFoldDB" id="A0A9P5NQ81"/>
<evidence type="ECO:0000313" key="2">
    <source>
        <dbReference type="Proteomes" id="UP000724874"/>
    </source>
</evidence>
<dbReference type="EMBL" id="JADNYJ010000048">
    <property type="protein sequence ID" value="KAF8900239.1"/>
    <property type="molecule type" value="Genomic_DNA"/>
</dbReference>
<keyword evidence="2" id="KW-1185">Reference proteome</keyword>
<name>A0A9P5NQ81_GYMJU</name>
<reference evidence="1" key="1">
    <citation type="submission" date="2020-11" db="EMBL/GenBank/DDBJ databases">
        <authorList>
            <consortium name="DOE Joint Genome Institute"/>
            <person name="Ahrendt S."/>
            <person name="Riley R."/>
            <person name="Andreopoulos W."/>
            <person name="LaButti K."/>
            <person name="Pangilinan J."/>
            <person name="Ruiz-duenas F.J."/>
            <person name="Barrasa J.M."/>
            <person name="Sanchez-Garcia M."/>
            <person name="Camarero S."/>
            <person name="Miyauchi S."/>
            <person name="Serrano A."/>
            <person name="Linde D."/>
            <person name="Babiker R."/>
            <person name="Drula E."/>
            <person name="Ayuso-Fernandez I."/>
            <person name="Pacheco R."/>
            <person name="Padilla G."/>
            <person name="Ferreira P."/>
            <person name="Barriuso J."/>
            <person name="Kellner H."/>
            <person name="Castanera R."/>
            <person name="Alfaro M."/>
            <person name="Ramirez L."/>
            <person name="Pisabarro A.G."/>
            <person name="Kuo A."/>
            <person name="Tritt A."/>
            <person name="Lipzen A."/>
            <person name="He G."/>
            <person name="Yan M."/>
            <person name="Ng V."/>
            <person name="Cullen D."/>
            <person name="Martin F."/>
            <person name="Rosso M.-N."/>
            <person name="Henrissat B."/>
            <person name="Hibbett D."/>
            <person name="Martinez A.T."/>
            <person name="Grigoriev I.V."/>
        </authorList>
    </citation>
    <scope>NUCLEOTIDE SEQUENCE</scope>
    <source>
        <strain evidence="1">AH 44721</strain>
    </source>
</reference>
<evidence type="ECO:0000313" key="1">
    <source>
        <dbReference type="EMBL" id="KAF8900239.1"/>
    </source>
</evidence>